<dbReference type="PANTHER" id="PTHR43854:SF1">
    <property type="entry name" value="INDOLEPYRUVATE OXIDOREDUCTASE SUBUNIT IORB"/>
    <property type="match status" value="1"/>
</dbReference>
<dbReference type="SUPFAM" id="SSF53323">
    <property type="entry name" value="Pyruvate-ferredoxin oxidoreductase, PFOR, domain III"/>
    <property type="match status" value="1"/>
</dbReference>
<dbReference type="InterPro" id="IPR052198">
    <property type="entry name" value="IorB_Oxidoreductase"/>
</dbReference>
<evidence type="ECO:0000259" key="2">
    <source>
        <dbReference type="Pfam" id="PF01558"/>
    </source>
</evidence>
<proteinExistence type="predicted"/>
<organism evidence="3 4">
    <name type="scientific">Candidatus Nealsonbacteria bacterium CG23_combo_of_CG06-09_8_20_14_all_38_19</name>
    <dbReference type="NCBI Taxonomy" id="1974721"/>
    <lineage>
        <taxon>Bacteria</taxon>
        <taxon>Candidatus Nealsoniibacteriota</taxon>
    </lineage>
</organism>
<accession>A0A2G9YWI4</accession>
<dbReference type="Pfam" id="PF01558">
    <property type="entry name" value="POR"/>
    <property type="match status" value="1"/>
</dbReference>
<protein>
    <submittedName>
        <fullName evidence="3">Indolepyruvate oxidoreductase</fullName>
    </submittedName>
</protein>
<dbReference type="GO" id="GO:0016903">
    <property type="term" value="F:oxidoreductase activity, acting on the aldehyde or oxo group of donors"/>
    <property type="evidence" value="ECO:0007669"/>
    <property type="project" value="InterPro"/>
</dbReference>
<dbReference type="Gene3D" id="3.40.920.10">
    <property type="entry name" value="Pyruvate-ferredoxin oxidoreductase, PFOR, domain III"/>
    <property type="match status" value="1"/>
</dbReference>
<reference evidence="3 4" key="1">
    <citation type="submission" date="2017-09" db="EMBL/GenBank/DDBJ databases">
        <title>Depth-based differentiation of microbial function through sediment-hosted aquifers and enrichment of novel symbionts in the deep terrestrial subsurface.</title>
        <authorList>
            <person name="Probst A.J."/>
            <person name="Ladd B."/>
            <person name="Jarett J.K."/>
            <person name="Geller-Mcgrath D.E."/>
            <person name="Sieber C.M."/>
            <person name="Emerson J.B."/>
            <person name="Anantharaman K."/>
            <person name="Thomas B.C."/>
            <person name="Malmstrom R."/>
            <person name="Stieglmeier M."/>
            <person name="Klingl A."/>
            <person name="Woyke T."/>
            <person name="Ryan C.M."/>
            <person name="Banfield J.F."/>
        </authorList>
    </citation>
    <scope>NUCLEOTIDE SEQUENCE [LARGE SCALE GENOMIC DNA]</scope>
    <source>
        <strain evidence="3">CG23_combo_of_CG06-09_8_20_14_all_38_19</strain>
    </source>
</reference>
<name>A0A2G9YWI4_9BACT</name>
<dbReference type="EMBL" id="PCRP01000037">
    <property type="protein sequence ID" value="PIP23605.1"/>
    <property type="molecule type" value="Genomic_DNA"/>
</dbReference>
<dbReference type="InterPro" id="IPR019752">
    <property type="entry name" value="Pyrv/ketoisovalerate_OxRed_cat"/>
</dbReference>
<dbReference type="InterPro" id="IPR002869">
    <property type="entry name" value="Pyrv_flavodox_OxRed_cen"/>
</dbReference>
<feature type="domain" description="Pyruvate/ketoisovalerate oxidoreductase catalytic" evidence="2">
    <location>
        <begin position="12"/>
        <end position="184"/>
    </location>
</feature>
<dbReference type="PANTHER" id="PTHR43854">
    <property type="entry name" value="INDOLEPYRUVATE OXIDOREDUCTASE SUBUNIT IORB"/>
    <property type="match status" value="1"/>
</dbReference>
<keyword evidence="3" id="KW-0670">Pyruvate</keyword>
<evidence type="ECO:0000313" key="3">
    <source>
        <dbReference type="EMBL" id="PIP23605.1"/>
    </source>
</evidence>
<comment type="caution">
    <text evidence="3">The sequence shown here is derived from an EMBL/GenBank/DDBJ whole genome shotgun (WGS) entry which is preliminary data.</text>
</comment>
<keyword evidence="1" id="KW-0560">Oxidoreductase</keyword>
<dbReference type="Proteomes" id="UP000230273">
    <property type="component" value="Unassembled WGS sequence"/>
</dbReference>
<evidence type="ECO:0000256" key="1">
    <source>
        <dbReference type="ARBA" id="ARBA00023002"/>
    </source>
</evidence>
<evidence type="ECO:0000313" key="4">
    <source>
        <dbReference type="Proteomes" id="UP000230273"/>
    </source>
</evidence>
<dbReference type="AlphaFoldDB" id="A0A2G9YWI4"/>
<sequence>MKDFNILINGVGGQGLITLLKIISEAATIEGYDIRTSELHGLSQRGGSVEVHIRFGKEVYTPLVPQSKADLILSLETQEALNGIYYASPKTVFLANKYQTPTFAKDLKVEEILKNLEKVSKNIFLIPASDICQKELGTDVVSGVYLLGYAVLKKFLPLKPGSILEAMKKVVPEKYLDLNQKTIELVKTNAR</sequence>
<gene>
    <name evidence="3" type="ORF">COX36_02395</name>
</gene>